<feature type="domain" description="Mannitol dehydrogenase N-terminal" evidence="3">
    <location>
        <begin position="39"/>
        <end position="276"/>
    </location>
</feature>
<dbReference type="Gene3D" id="3.40.50.720">
    <property type="entry name" value="NAD(P)-binding Rossmann-like Domain"/>
    <property type="match status" value="1"/>
</dbReference>
<name>A0A0D8IB86_9CLOT</name>
<dbReference type="EC" id="1.1.1.57" evidence="5"/>
<dbReference type="InterPro" id="IPR013328">
    <property type="entry name" value="6PGD_dom2"/>
</dbReference>
<dbReference type="GO" id="GO:0008926">
    <property type="term" value="F:mannitol-1-phosphate 5-dehydrogenase activity"/>
    <property type="evidence" value="ECO:0007669"/>
    <property type="project" value="UniProtKB-EC"/>
</dbReference>
<evidence type="ECO:0000313" key="6">
    <source>
        <dbReference type="Proteomes" id="UP000035704"/>
    </source>
</evidence>
<dbReference type="InterPro" id="IPR050988">
    <property type="entry name" value="Mannitol_DH/Oxidoreductase"/>
</dbReference>
<dbReference type="KEGG" id="cace:CACET_c11710"/>
<dbReference type="PANTHER" id="PTHR43362:SF1">
    <property type="entry name" value="MANNITOL DEHYDROGENASE 2-RELATED"/>
    <property type="match status" value="1"/>
</dbReference>
<evidence type="ECO:0000259" key="4">
    <source>
        <dbReference type="Pfam" id="PF08125"/>
    </source>
</evidence>
<proteinExistence type="predicted"/>
<dbReference type="InterPro" id="IPR013118">
    <property type="entry name" value="Mannitol_DH_C"/>
</dbReference>
<dbReference type="InterPro" id="IPR036291">
    <property type="entry name" value="NAD(P)-bd_dom_sf"/>
</dbReference>
<dbReference type="AlphaFoldDB" id="A0A0D8IB86"/>
<dbReference type="InterPro" id="IPR008927">
    <property type="entry name" value="6-PGluconate_DH-like_C_sf"/>
</dbReference>
<dbReference type="Proteomes" id="UP000035704">
    <property type="component" value="Chromosome"/>
</dbReference>
<evidence type="ECO:0000259" key="3">
    <source>
        <dbReference type="Pfam" id="PF01232"/>
    </source>
</evidence>
<evidence type="ECO:0000256" key="2">
    <source>
        <dbReference type="ARBA" id="ARBA00048615"/>
    </source>
</evidence>
<dbReference type="GO" id="GO:0008866">
    <property type="term" value="F:fructuronate reductase activity"/>
    <property type="evidence" value="ECO:0007669"/>
    <property type="project" value="UniProtKB-EC"/>
</dbReference>
<dbReference type="Gene3D" id="1.10.1040.10">
    <property type="entry name" value="N-(1-d-carboxylethyl)-l-norvaline Dehydrogenase, domain 2"/>
    <property type="match status" value="1"/>
</dbReference>
<dbReference type="SUPFAM" id="SSF51735">
    <property type="entry name" value="NAD(P)-binding Rossmann-fold domains"/>
    <property type="match status" value="1"/>
</dbReference>
<protein>
    <submittedName>
        <fullName evidence="5">D-mannonate oxidoreductase UxuB</fullName>
        <ecNumber evidence="5">1.1.1.57</ecNumber>
    </submittedName>
</protein>
<dbReference type="PATRIC" id="fig|84022.5.peg.894"/>
<gene>
    <name evidence="5" type="primary">uxuB</name>
    <name evidence="5" type="ORF">CACET_c11710</name>
</gene>
<keyword evidence="1 5" id="KW-0560">Oxidoreductase</keyword>
<dbReference type="Pfam" id="PF08125">
    <property type="entry name" value="Mannitol_dh_C"/>
    <property type="match status" value="1"/>
</dbReference>
<evidence type="ECO:0000256" key="1">
    <source>
        <dbReference type="ARBA" id="ARBA00023002"/>
    </source>
</evidence>
<feature type="domain" description="Mannitol dehydrogenase C-terminal" evidence="4">
    <location>
        <begin position="319"/>
        <end position="507"/>
    </location>
</feature>
<organism evidence="5 6">
    <name type="scientific">Clostridium aceticum</name>
    <dbReference type="NCBI Taxonomy" id="84022"/>
    <lineage>
        <taxon>Bacteria</taxon>
        <taxon>Bacillati</taxon>
        <taxon>Bacillota</taxon>
        <taxon>Clostridia</taxon>
        <taxon>Eubacteriales</taxon>
        <taxon>Clostridiaceae</taxon>
        <taxon>Clostridium</taxon>
    </lineage>
</organism>
<dbReference type="PANTHER" id="PTHR43362">
    <property type="entry name" value="MANNITOL DEHYDROGENASE DSF1-RELATED"/>
    <property type="match status" value="1"/>
</dbReference>
<dbReference type="EMBL" id="CP009687">
    <property type="protein sequence ID" value="AKL94636.1"/>
    <property type="molecule type" value="Genomic_DNA"/>
</dbReference>
<sequence>MKLNLNALKDVAAWETAGFKLPKFDLEKVTANTKANPNWIHFGAGNIFRALTANAQQNILNEGKSDKGIIVAEGFDYEIIEKMYRPHDNLTALVTLKANGSIEKTVIASIVESLVVDAENEENWNRLKDIFINPSLQMASFTITEKGYSLKDAKGEYLSAVAEDFKKGPQAPVSYIGKLSSLVYERYIHGKQPLALVSMDNCSHNGTRLHEAVKAFAETWEEKGLVNEGFTAYINDPKCIAFPWSMIDKITPRPDPSVKEMLKKDGFEDVEDVITSKNTYVAPFVNAEEPEYLIIEDLFPNDRPNLQEGGIIFTDRETVDKVEKMKVCTCLNPLHTALAVYGCLLGYTLISEEMKDNELKRLVEKIGYVEGLPVVVNPGIIEPKKFIDEVLQVRIPNPFMPDTPQRIATDTSQKLGIRFGETIKAYMQREDLDVTDLKLIPLVLAGWCRYLMGMDDNGNKMELSPDPLLEEITPYVASITLGDKGPFHEALKPILSNSAIFGVNLYEAGLGEVVEKYFEELVASKGAVRETLKKYVY</sequence>
<accession>A0A0D8IB86</accession>
<dbReference type="SUPFAM" id="SSF48179">
    <property type="entry name" value="6-phosphogluconate dehydrogenase C-terminal domain-like"/>
    <property type="match status" value="1"/>
</dbReference>
<dbReference type="InterPro" id="IPR013131">
    <property type="entry name" value="Mannitol_DH_N"/>
</dbReference>
<dbReference type="RefSeq" id="WP_044825422.1">
    <property type="nucleotide sequence ID" value="NZ_CP009687.1"/>
</dbReference>
<evidence type="ECO:0000313" key="5">
    <source>
        <dbReference type="EMBL" id="AKL94636.1"/>
    </source>
</evidence>
<dbReference type="OrthoDB" id="271711at2"/>
<dbReference type="Pfam" id="PF01232">
    <property type="entry name" value="Mannitol_dh"/>
    <property type="match status" value="1"/>
</dbReference>
<keyword evidence="6" id="KW-1185">Reference proteome</keyword>
<reference evidence="5 6" key="1">
    <citation type="submission" date="2014-10" db="EMBL/GenBank/DDBJ databases">
        <title>Genome sequence of Clostridium aceticum DSM 1496.</title>
        <authorList>
            <person name="Poehlein A."/>
            <person name="Schiel-Bengelsdorf B."/>
            <person name="Gottschalk G."/>
            <person name="Duerre P."/>
            <person name="Daniel R."/>
        </authorList>
    </citation>
    <scope>NUCLEOTIDE SEQUENCE [LARGE SCALE GENOMIC DNA]</scope>
    <source>
        <strain evidence="5 6">DSM 1496</strain>
    </source>
</reference>
<comment type="catalytic activity">
    <reaction evidence="2">
        <text>D-mannitol 1-phosphate + NAD(+) = beta-D-fructose 6-phosphate + NADH + H(+)</text>
        <dbReference type="Rhea" id="RHEA:19661"/>
        <dbReference type="ChEBI" id="CHEBI:15378"/>
        <dbReference type="ChEBI" id="CHEBI:57540"/>
        <dbReference type="ChEBI" id="CHEBI:57634"/>
        <dbReference type="ChEBI" id="CHEBI:57945"/>
        <dbReference type="ChEBI" id="CHEBI:61381"/>
        <dbReference type="EC" id="1.1.1.17"/>
    </reaction>
</comment>
<dbReference type="STRING" id="84022.CACET_c11710"/>